<dbReference type="Proteomes" id="UP000272942">
    <property type="component" value="Unassembled WGS sequence"/>
</dbReference>
<organism evidence="3">
    <name type="scientific">Echinostoma caproni</name>
    <dbReference type="NCBI Taxonomy" id="27848"/>
    <lineage>
        <taxon>Eukaryota</taxon>
        <taxon>Metazoa</taxon>
        <taxon>Spiralia</taxon>
        <taxon>Lophotrochozoa</taxon>
        <taxon>Platyhelminthes</taxon>
        <taxon>Trematoda</taxon>
        <taxon>Digenea</taxon>
        <taxon>Plagiorchiida</taxon>
        <taxon>Echinostomata</taxon>
        <taxon>Echinostomatoidea</taxon>
        <taxon>Echinostomatidae</taxon>
        <taxon>Echinostoma</taxon>
    </lineage>
</organism>
<keyword evidence="2" id="KW-1185">Reference proteome</keyword>
<evidence type="ECO:0000313" key="3">
    <source>
        <dbReference type="WBParaSite" id="ECPE_0000681401-mRNA-1"/>
    </source>
</evidence>
<accession>A0A183AIL6</accession>
<gene>
    <name evidence="1" type="ORF">ECPE_LOCUS6801</name>
</gene>
<evidence type="ECO:0000313" key="2">
    <source>
        <dbReference type="Proteomes" id="UP000272942"/>
    </source>
</evidence>
<dbReference type="AlphaFoldDB" id="A0A183AIL6"/>
<evidence type="ECO:0000313" key="1">
    <source>
        <dbReference type="EMBL" id="VDP79375.1"/>
    </source>
</evidence>
<dbReference type="EMBL" id="UZAN01043841">
    <property type="protein sequence ID" value="VDP79375.1"/>
    <property type="molecule type" value="Genomic_DNA"/>
</dbReference>
<proteinExistence type="predicted"/>
<dbReference type="OrthoDB" id="6246338at2759"/>
<dbReference type="WBParaSite" id="ECPE_0000681401-mRNA-1">
    <property type="protein sequence ID" value="ECPE_0000681401-mRNA-1"/>
    <property type="gene ID" value="ECPE_0000681401"/>
</dbReference>
<protein>
    <submittedName>
        <fullName evidence="1 3">Uncharacterized protein</fullName>
    </submittedName>
</protein>
<name>A0A183AIL6_9TREM</name>
<reference evidence="3" key="1">
    <citation type="submission" date="2016-06" db="UniProtKB">
        <authorList>
            <consortium name="WormBaseParasite"/>
        </authorList>
    </citation>
    <scope>IDENTIFICATION</scope>
</reference>
<reference evidence="1 2" key="2">
    <citation type="submission" date="2018-11" db="EMBL/GenBank/DDBJ databases">
        <authorList>
            <consortium name="Pathogen Informatics"/>
        </authorList>
    </citation>
    <scope>NUCLEOTIDE SEQUENCE [LARGE SCALE GENOMIC DNA]</scope>
    <source>
        <strain evidence="1 2">Egypt</strain>
    </source>
</reference>
<sequence>MILVSIVARLSVNSRVASASAVLRCQQCYRSLSSGTDQQQQFEVEVTITLDKIHSRGLPHPLGDPGPQVVLNAPQMNPKTMIFKRVDDVLGLVLRVDECQDSGQSFARIGARCNCGRILIAELPDCFSA</sequence>